<feature type="domain" description="Helicase C-terminal" evidence="4">
    <location>
        <begin position="94"/>
        <end position="203"/>
    </location>
</feature>
<evidence type="ECO:0000256" key="2">
    <source>
        <dbReference type="ARBA" id="ARBA00034617"/>
    </source>
</evidence>
<evidence type="ECO:0000256" key="3">
    <source>
        <dbReference type="ARBA" id="ARBA00034808"/>
    </source>
</evidence>
<dbReference type="SMART" id="SM00490">
    <property type="entry name" value="HELICc"/>
    <property type="match status" value="1"/>
</dbReference>
<protein>
    <recommendedName>
        <fullName evidence="3">DNA 3'-5' helicase</fullName>
        <ecNumber evidence="3">5.6.2.4</ecNumber>
    </recommendedName>
</protein>
<accession>A0ABM1ELD7</accession>
<dbReference type="PANTHER" id="PTHR13710:SF157">
    <property type="entry name" value="DNA HELICASE"/>
    <property type="match status" value="1"/>
</dbReference>
<dbReference type="PANTHER" id="PTHR13710">
    <property type="entry name" value="DNA HELICASE RECQ FAMILY MEMBER"/>
    <property type="match status" value="1"/>
</dbReference>
<dbReference type="Gene3D" id="3.40.50.300">
    <property type="entry name" value="P-loop containing nucleotide triphosphate hydrolases"/>
    <property type="match status" value="2"/>
</dbReference>
<dbReference type="EC" id="5.6.2.4" evidence="3"/>
<evidence type="ECO:0000313" key="6">
    <source>
        <dbReference type="RefSeq" id="XP_014673008.1"/>
    </source>
</evidence>
<dbReference type="InterPro" id="IPR027417">
    <property type="entry name" value="P-loop_NTPase"/>
</dbReference>
<dbReference type="SUPFAM" id="SSF52540">
    <property type="entry name" value="P-loop containing nucleoside triphosphate hydrolases"/>
    <property type="match status" value="1"/>
</dbReference>
<dbReference type="PROSITE" id="PS51194">
    <property type="entry name" value="HELICASE_CTER"/>
    <property type="match status" value="1"/>
</dbReference>
<comment type="catalytic activity">
    <reaction evidence="2">
        <text>Couples ATP hydrolysis with the unwinding of duplex DNA by translocating in the 3'-5' direction.</text>
        <dbReference type="EC" id="5.6.2.4"/>
    </reaction>
</comment>
<evidence type="ECO:0000256" key="1">
    <source>
        <dbReference type="ARBA" id="ARBA00005446"/>
    </source>
</evidence>
<evidence type="ECO:0000259" key="4">
    <source>
        <dbReference type="PROSITE" id="PS51194"/>
    </source>
</evidence>
<gene>
    <name evidence="6" type="primary">LOC106813387</name>
</gene>
<evidence type="ECO:0000313" key="5">
    <source>
        <dbReference type="Proteomes" id="UP000695022"/>
    </source>
</evidence>
<dbReference type="RefSeq" id="XP_014673008.1">
    <property type="nucleotide sequence ID" value="XM_014817522.1"/>
</dbReference>
<organism evidence="5 6">
    <name type="scientific">Priapulus caudatus</name>
    <name type="common">Priapulid worm</name>
    <dbReference type="NCBI Taxonomy" id="37621"/>
    <lineage>
        <taxon>Eukaryota</taxon>
        <taxon>Metazoa</taxon>
        <taxon>Ecdysozoa</taxon>
        <taxon>Scalidophora</taxon>
        <taxon>Priapulida</taxon>
        <taxon>Priapulimorpha</taxon>
        <taxon>Priapulimorphida</taxon>
        <taxon>Priapulidae</taxon>
        <taxon>Priapulus</taxon>
    </lineage>
</organism>
<name>A0ABM1ELD7_PRICU</name>
<sequence length="203" mass="23114">MEKALEVVNEKYNVKITLKCEQIEILRHAINKKDVFALLPTGFGKSMTFILLPLILDEVNNVKSLFEVPCLALTATATKEIQKDVYDLLGFQSDKTEVIAALPNRPNIFLNLVQSTSKYEVELAWLLEHMRTRNMPSTKNRKIEMFHAKTDTKTKNRIMQDFISPSSIIKVLISTVAFGLGIDIRDVDVVVHWGLPESHMMKV</sequence>
<reference evidence="6" key="1">
    <citation type="submission" date="2025-08" db="UniProtKB">
        <authorList>
            <consortium name="RefSeq"/>
        </authorList>
    </citation>
    <scope>IDENTIFICATION</scope>
</reference>
<keyword evidence="5" id="KW-1185">Reference proteome</keyword>
<dbReference type="Proteomes" id="UP000695022">
    <property type="component" value="Unplaced"/>
</dbReference>
<dbReference type="InterPro" id="IPR001650">
    <property type="entry name" value="Helicase_C-like"/>
</dbReference>
<comment type="similarity">
    <text evidence="1">Belongs to the helicase family. RecQ subfamily.</text>
</comment>
<dbReference type="Pfam" id="PF00271">
    <property type="entry name" value="Helicase_C"/>
    <property type="match status" value="1"/>
</dbReference>
<dbReference type="GeneID" id="106813387"/>
<proteinExistence type="inferred from homology"/>